<proteinExistence type="inferred from homology"/>
<dbReference type="InterPro" id="IPR001796">
    <property type="entry name" value="DHFR_dom"/>
</dbReference>
<dbReference type="PANTHER" id="PTHR48069">
    <property type="entry name" value="DIHYDROFOLATE REDUCTASE"/>
    <property type="match status" value="1"/>
</dbReference>
<evidence type="ECO:0000313" key="10">
    <source>
        <dbReference type="Proteomes" id="UP000005384"/>
    </source>
</evidence>
<comment type="function">
    <text evidence="7">Key enzyme in folate metabolism. Catalyzes an essential reaction for de novo glycine and purine synthesis, and for DNA precursor synthesis.</text>
</comment>
<dbReference type="EMBL" id="ADLN01000081">
    <property type="protein sequence ID" value="EHI58977.1"/>
    <property type="molecule type" value="Genomic_DNA"/>
</dbReference>
<name>G5IHW6_9FIRM</name>
<evidence type="ECO:0000256" key="5">
    <source>
        <dbReference type="ARBA" id="ARBA00022857"/>
    </source>
</evidence>
<dbReference type="GO" id="GO:0046655">
    <property type="term" value="P:folic acid metabolic process"/>
    <property type="evidence" value="ECO:0007669"/>
    <property type="project" value="TreeGrafter"/>
</dbReference>
<reference evidence="9 10" key="1">
    <citation type="submission" date="2011-08" db="EMBL/GenBank/DDBJ databases">
        <title>The Genome Sequence of Clostridium hathewayi WAL-18680.</title>
        <authorList>
            <consortium name="The Broad Institute Genome Sequencing Platform"/>
            <person name="Earl A."/>
            <person name="Ward D."/>
            <person name="Feldgarden M."/>
            <person name="Gevers D."/>
            <person name="Finegold S.M."/>
            <person name="Summanen P.H."/>
            <person name="Molitoris D.R."/>
            <person name="Song M."/>
            <person name="Daigneault M."/>
            <person name="Allen-Vercoe E."/>
            <person name="Young S.K."/>
            <person name="Zeng Q."/>
            <person name="Gargeya S."/>
            <person name="Fitzgerald M."/>
            <person name="Haas B."/>
            <person name="Abouelleil A."/>
            <person name="Alvarado L."/>
            <person name="Arachchi H.M."/>
            <person name="Berlin A."/>
            <person name="Brown A."/>
            <person name="Chapman S.B."/>
            <person name="Chen Z."/>
            <person name="Dunbar C."/>
            <person name="Freedman E."/>
            <person name="Gearin G."/>
            <person name="Gellesch M."/>
            <person name="Goldberg J."/>
            <person name="Griggs A."/>
            <person name="Gujja S."/>
            <person name="Heiman D."/>
            <person name="Howarth C."/>
            <person name="Larson L."/>
            <person name="Lui A."/>
            <person name="MacDonald P.J.P."/>
            <person name="Montmayeur A."/>
            <person name="Murphy C."/>
            <person name="Neiman D."/>
            <person name="Pearson M."/>
            <person name="Priest M."/>
            <person name="Roberts A."/>
            <person name="Saif S."/>
            <person name="Shea T."/>
            <person name="Shenoy N."/>
            <person name="Sisk P."/>
            <person name="Stolte C."/>
            <person name="Sykes S."/>
            <person name="Wortman J."/>
            <person name="Nusbaum C."/>
            <person name="Birren B."/>
        </authorList>
    </citation>
    <scope>NUCLEOTIDE SEQUENCE [LARGE SCALE GENOMIC DNA]</scope>
    <source>
        <strain evidence="9 10">WAL-18680</strain>
    </source>
</reference>
<keyword evidence="6 7" id="KW-0560">Oxidoreductase</keyword>
<organism evidence="9 10">
    <name type="scientific">Hungatella hathewayi WAL-18680</name>
    <dbReference type="NCBI Taxonomy" id="742737"/>
    <lineage>
        <taxon>Bacteria</taxon>
        <taxon>Bacillati</taxon>
        <taxon>Bacillota</taxon>
        <taxon>Clostridia</taxon>
        <taxon>Lachnospirales</taxon>
        <taxon>Lachnospiraceae</taxon>
        <taxon>Hungatella</taxon>
    </lineage>
</organism>
<dbReference type="CDD" id="cd00209">
    <property type="entry name" value="DHFR"/>
    <property type="match status" value="1"/>
</dbReference>
<evidence type="ECO:0000256" key="2">
    <source>
        <dbReference type="ARBA" id="ARBA00009539"/>
    </source>
</evidence>
<dbReference type="RefSeq" id="WP_006781065.1">
    <property type="nucleotide sequence ID" value="NZ_CP040506.1"/>
</dbReference>
<dbReference type="OrthoDB" id="9804315at2"/>
<dbReference type="Proteomes" id="UP000005384">
    <property type="component" value="Unassembled WGS sequence"/>
</dbReference>
<comment type="pathway">
    <text evidence="1 7">Cofactor biosynthesis; tetrahydrofolate biosynthesis; 5,6,7,8-tetrahydrofolate from 7,8-dihydrofolate: step 1/1.</text>
</comment>
<dbReference type="UniPathway" id="UPA00077">
    <property type="reaction ID" value="UER00158"/>
</dbReference>
<keyword evidence="10" id="KW-1185">Reference proteome</keyword>
<evidence type="ECO:0000256" key="7">
    <source>
        <dbReference type="PIRNR" id="PIRNR000194"/>
    </source>
</evidence>
<evidence type="ECO:0000313" key="9">
    <source>
        <dbReference type="EMBL" id="EHI58977.1"/>
    </source>
</evidence>
<dbReference type="PIRSF" id="PIRSF000194">
    <property type="entry name" value="DHFR"/>
    <property type="match status" value="1"/>
</dbReference>
<dbReference type="HOGENOM" id="CLU_043966_5_2_9"/>
<dbReference type="GO" id="GO:0046452">
    <property type="term" value="P:dihydrofolate metabolic process"/>
    <property type="evidence" value="ECO:0007669"/>
    <property type="project" value="TreeGrafter"/>
</dbReference>
<protein>
    <recommendedName>
        <fullName evidence="3 7">Dihydrofolate reductase</fullName>
        <ecNumber evidence="3 7">1.5.1.3</ecNumber>
    </recommendedName>
</protein>
<keyword evidence="4 7" id="KW-0554">One-carbon metabolism</keyword>
<evidence type="ECO:0000256" key="6">
    <source>
        <dbReference type="ARBA" id="ARBA00023002"/>
    </source>
</evidence>
<evidence type="ECO:0000256" key="3">
    <source>
        <dbReference type="ARBA" id="ARBA00012856"/>
    </source>
</evidence>
<keyword evidence="5 7" id="KW-0521">NADP</keyword>
<comment type="catalytic activity">
    <reaction evidence="7">
        <text>(6S)-5,6,7,8-tetrahydrofolate + NADP(+) = 7,8-dihydrofolate + NADPH + H(+)</text>
        <dbReference type="Rhea" id="RHEA:15009"/>
        <dbReference type="ChEBI" id="CHEBI:15378"/>
        <dbReference type="ChEBI" id="CHEBI:57451"/>
        <dbReference type="ChEBI" id="CHEBI:57453"/>
        <dbReference type="ChEBI" id="CHEBI:57783"/>
        <dbReference type="ChEBI" id="CHEBI:58349"/>
        <dbReference type="EC" id="1.5.1.3"/>
    </reaction>
</comment>
<dbReference type="GO" id="GO:0050661">
    <property type="term" value="F:NADP binding"/>
    <property type="evidence" value="ECO:0007669"/>
    <property type="project" value="InterPro"/>
</dbReference>
<dbReference type="AlphaFoldDB" id="G5IHW6"/>
<evidence type="ECO:0000256" key="1">
    <source>
        <dbReference type="ARBA" id="ARBA00004903"/>
    </source>
</evidence>
<comment type="similarity">
    <text evidence="2 7">Belongs to the dihydrofolate reductase family.</text>
</comment>
<dbReference type="SUPFAM" id="SSF53597">
    <property type="entry name" value="Dihydrofolate reductase-like"/>
    <property type="match status" value="1"/>
</dbReference>
<dbReference type="GO" id="GO:0046654">
    <property type="term" value="P:tetrahydrofolate biosynthetic process"/>
    <property type="evidence" value="ECO:0007669"/>
    <property type="project" value="UniProtKB-UniPathway"/>
</dbReference>
<dbReference type="Pfam" id="PF00186">
    <property type="entry name" value="DHFR_1"/>
    <property type="match status" value="1"/>
</dbReference>
<dbReference type="InterPro" id="IPR024072">
    <property type="entry name" value="DHFR-like_dom_sf"/>
</dbReference>
<dbReference type="GO" id="GO:0004146">
    <property type="term" value="F:dihydrofolate reductase activity"/>
    <property type="evidence" value="ECO:0007669"/>
    <property type="project" value="UniProtKB-EC"/>
</dbReference>
<dbReference type="PANTHER" id="PTHR48069:SF3">
    <property type="entry name" value="DIHYDROFOLATE REDUCTASE"/>
    <property type="match status" value="1"/>
</dbReference>
<dbReference type="GO" id="GO:0005829">
    <property type="term" value="C:cytosol"/>
    <property type="evidence" value="ECO:0007669"/>
    <property type="project" value="TreeGrafter"/>
</dbReference>
<evidence type="ECO:0000259" key="8">
    <source>
        <dbReference type="PROSITE" id="PS51330"/>
    </source>
</evidence>
<accession>G5IHW6</accession>
<comment type="caution">
    <text evidence="9">The sequence shown here is derived from an EMBL/GenBank/DDBJ whole genome shotgun (WGS) entry which is preliminary data.</text>
</comment>
<evidence type="ECO:0000256" key="4">
    <source>
        <dbReference type="ARBA" id="ARBA00022563"/>
    </source>
</evidence>
<dbReference type="PROSITE" id="PS51330">
    <property type="entry name" value="DHFR_2"/>
    <property type="match status" value="1"/>
</dbReference>
<dbReference type="EC" id="1.5.1.3" evidence="3 7"/>
<dbReference type="PATRIC" id="fig|742737.3.peg.3064"/>
<dbReference type="PRINTS" id="PR00070">
    <property type="entry name" value="DHFR"/>
</dbReference>
<dbReference type="InterPro" id="IPR012259">
    <property type="entry name" value="DHFR"/>
</dbReference>
<feature type="domain" description="DHFR" evidence="8">
    <location>
        <begin position="1"/>
        <end position="167"/>
    </location>
</feature>
<sequence>MNVIVAVDSHWAIGRGGQLLVNIPADQKLFREETLSKVIVMGRKTLESLPAGQPLYGRTNIVLSRDMDYQAKGAIVCHSVEETLQELAKYPSEDVFIIGGQSIYEQFLPYCDTAHVTYIDYEYQADTWFPNLDKDGDWVMDLESEEETYFNLCYSFRRYVRRKHQNK</sequence>
<gene>
    <name evidence="9" type="ORF">HMPREF9473_03089</name>
</gene>
<dbReference type="GO" id="GO:0006730">
    <property type="term" value="P:one-carbon metabolic process"/>
    <property type="evidence" value="ECO:0007669"/>
    <property type="project" value="UniProtKB-KW"/>
</dbReference>
<dbReference type="Gene3D" id="3.40.430.10">
    <property type="entry name" value="Dihydrofolate Reductase, subunit A"/>
    <property type="match status" value="1"/>
</dbReference>